<dbReference type="EMBL" id="UFVD01000001">
    <property type="protein sequence ID" value="SUX11125.1"/>
    <property type="molecule type" value="Genomic_DNA"/>
</dbReference>
<reference evidence="1 2" key="1">
    <citation type="submission" date="2018-06" db="EMBL/GenBank/DDBJ databases">
        <authorList>
            <consortium name="Pathogen Informatics"/>
            <person name="Doyle S."/>
        </authorList>
    </citation>
    <scope>NUCLEOTIDE SEQUENCE [LARGE SCALE GENOMIC DNA]</scope>
    <source>
        <strain evidence="1 2">NCTC12475</strain>
    </source>
</reference>
<evidence type="ECO:0000313" key="1">
    <source>
        <dbReference type="EMBL" id="SUX11125.1"/>
    </source>
</evidence>
<organism evidence="1 2">
    <name type="scientific">Campylobacter sputorum subsp. sputorum</name>
    <dbReference type="NCBI Taxonomy" id="32024"/>
    <lineage>
        <taxon>Bacteria</taxon>
        <taxon>Pseudomonadati</taxon>
        <taxon>Campylobacterota</taxon>
        <taxon>Epsilonproteobacteria</taxon>
        <taxon>Campylobacterales</taxon>
        <taxon>Campylobacteraceae</taxon>
        <taxon>Campylobacter</taxon>
    </lineage>
</organism>
<gene>
    <name evidence="1" type="ORF">NCTC12475_01340</name>
</gene>
<dbReference type="Proteomes" id="UP000254920">
    <property type="component" value="Unassembled WGS sequence"/>
</dbReference>
<keyword evidence="2" id="KW-1185">Reference proteome</keyword>
<dbReference type="AlphaFoldDB" id="A0A381DKF5"/>
<protein>
    <submittedName>
        <fullName evidence="1">Uncharacterized protein</fullName>
    </submittedName>
</protein>
<sequence length="86" mass="9869">MQTQIKQQKLKNVVSMLNNETTPIKKLTLKEAKIKLLKSDFTTDISNELKLINEGNFGAALVFFLDRNFIFPALLKFINKISKKIV</sequence>
<dbReference type="STRING" id="32024.GCA_000788295_01632"/>
<proteinExistence type="predicted"/>
<evidence type="ECO:0000313" key="2">
    <source>
        <dbReference type="Proteomes" id="UP000254920"/>
    </source>
</evidence>
<accession>A0A381DKF5</accession>
<name>A0A381DKF5_9BACT</name>
<dbReference type="RefSeq" id="WP_089181896.1">
    <property type="nucleotide sequence ID" value="NZ_CP043427.1"/>
</dbReference>
<dbReference type="GeneID" id="93089992"/>